<gene>
    <name evidence="1" type="ORF">FS935_01470</name>
</gene>
<comment type="caution">
    <text evidence="1">The sequence shown here is derived from an EMBL/GenBank/DDBJ whole genome shotgun (WGS) entry which is preliminary data.</text>
</comment>
<reference evidence="1 2" key="1">
    <citation type="journal article" date="2005" name="Int. J. Syst. Evol. Microbiol.">
        <title>Bacillus litoralis sp. nov., isolated from a tidal flat of the Yellow Sea in Korea.</title>
        <authorList>
            <person name="Yoon J.H."/>
            <person name="Oh T.K."/>
        </authorList>
    </citation>
    <scope>NUCLEOTIDE SEQUENCE [LARGE SCALE GENOMIC DNA]</scope>
    <source>
        <strain evidence="1 2">SW-211</strain>
    </source>
</reference>
<keyword evidence="2" id="KW-1185">Reference proteome</keyword>
<dbReference type="Proteomes" id="UP000321363">
    <property type="component" value="Unassembled WGS sequence"/>
</dbReference>
<organism evidence="1 2">
    <name type="scientific">Metabacillus litoralis</name>
    <dbReference type="NCBI Taxonomy" id="152268"/>
    <lineage>
        <taxon>Bacteria</taxon>
        <taxon>Bacillati</taxon>
        <taxon>Bacillota</taxon>
        <taxon>Bacilli</taxon>
        <taxon>Bacillales</taxon>
        <taxon>Bacillaceae</taxon>
        <taxon>Metabacillus</taxon>
    </lineage>
</organism>
<dbReference type="RefSeq" id="WP_146945751.1">
    <property type="nucleotide sequence ID" value="NZ_VOQF01000001.1"/>
</dbReference>
<protein>
    <submittedName>
        <fullName evidence="1">Uncharacterized protein</fullName>
    </submittedName>
</protein>
<dbReference type="EMBL" id="VOQF01000001">
    <property type="protein sequence ID" value="TXC92889.1"/>
    <property type="molecule type" value="Genomic_DNA"/>
</dbReference>
<evidence type="ECO:0000313" key="2">
    <source>
        <dbReference type="Proteomes" id="UP000321363"/>
    </source>
</evidence>
<evidence type="ECO:0000313" key="1">
    <source>
        <dbReference type="EMBL" id="TXC92889.1"/>
    </source>
</evidence>
<name>A0A5C6WAH5_9BACI</name>
<dbReference type="OrthoDB" id="2968329at2"/>
<proteinExistence type="predicted"/>
<accession>A0A5C6WAH5</accession>
<sequence length="109" mass="12579">MFEQYNEIFLKKETLFKSQGRMYSLTFNNKIIGTIEESIESTKDMGNQLLKLITLYNVAGIKLNILDQKGNLIGTIIKEKGFYKDVKLLSKEEKHVATIKPTVKVKHQK</sequence>
<dbReference type="AlphaFoldDB" id="A0A5C6WAH5"/>